<name>A0A653BSJ2_CALMS</name>
<dbReference type="OrthoDB" id="6608749at2759"/>
<protein>
    <submittedName>
        <fullName evidence="1">Uncharacterized protein</fullName>
    </submittedName>
</protein>
<sequence length="23" mass="2755">MVTSKPCHFLCGLFYSRVLLHRF</sequence>
<proteinExistence type="predicted"/>
<gene>
    <name evidence="1" type="ORF">CALMAC_LOCUS3020</name>
</gene>
<accession>A0A653BSJ2</accession>
<evidence type="ECO:0000313" key="1">
    <source>
        <dbReference type="EMBL" id="VEN37977.1"/>
    </source>
</evidence>
<dbReference type="AlphaFoldDB" id="A0A653BSJ2"/>
<evidence type="ECO:0000313" key="2">
    <source>
        <dbReference type="Proteomes" id="UP000410492"/>
    </source>
</evidence>
<organism evidence="1 2">
    <name type="scientific">Callosobruchus maculatus</name>
    <name type="common">Southern cowpea weevil</name>
    <name type="synonym">Pulse bruchid</name>
    <dbReference type="NCBI Taxonomy" id="64391"/>
    <lineage>
        <taxon>Eukaryota</taxon>
        <taxon>Metazoa</taxon>
        <taxon>Ecdysozoa</taxon>
        <taxon>Arthropoda</taxon>
        <taxon>Hexapoda</taxon>
        <taxon>Insecta</taxon>
        <taxon>Pterygota</taxon>
        <taxon>Neoptera</taxon>
        <taxon>Endopterygota</taxon>
        <taxon>Coleoptera</taxon>
        <taxon>Polyphaga</taxon>
        <taxon>Cucujiformia</taxon>
        <taxon>Chrysomeloidea</taxon>
        <taxon>Chrysomelidae</taxon>
        <taxon>Bruchinae</taxon>
        <taxon>Bruchini</taxon>
        <taxon>Callosobruchus</taxon>
    </lineage>
</organism>
<dbReference type="EMBL" id="CAACVG010003948">
    <property type="protein sequence ID" value="VEN37977.1"/>
    <property type="molecule type" value="Genomic_DNA"/>
</dbReference>
<dbReference type="Proteomes" id="UP000410492">
    <property type="component" value="Unassembled WGS sequence"/>
</dbReference>
<reference evidence="1 2" key="1">
    <citation type="submission" date="2019-01" db="EMBL/GenBank/DDBJ databases">
        <authorList>
            <person name="Sayadi A."/>
        </authorList>
    </citation>
    <scope>NUCLEOTIDE SEQUENCE [LARGE SCALE GENOMIC DNA]</scope>
</reference>
<keyword evidence="2" id="KW-1185">Reference proteome</keyword>